<dbReference type="EMBL" id="ML995489">
    <property type="protein sequence ID" value="KAF2140519.1"/>
    <property type="molecule type" value="Genomic_DNA"/>
</dbReference>
<dbReference type="GeneID" id="54299702"/>
<accession>A0A6A6B8M4</accession>
<dbReference type="Proteomes" id="UP000799438">
    <property type="component" value="Unassembled WGS sequence"/>
</dbReference>
<dbReference type="AlphaFoldDB" id="A0A6A6B8M4"/>
<feature type="region of interest" description="Disordered" evidence="1">
    <location>
        <begin position="147"/>
        <end position="216"/>
    </location>
</feature>
<evidence type="ECO:0000313" key="2">
    <source>
        <dbReference type="EMBL" id="KAF2140519.1"/>
    </source>
</evidence>
<evidence type="ECO:0000256" key="1">
    <source>
        <dbReference type="SAM" id="MobiDB-lite"/>
    </source>
</evidence>
<gene>
    <name evidence="2" type="ORF">K452DRAFT_299268</name>
</gene>
<sequence length="216" mass="24471">MVGLLTPQRMGHRHTKSDSAFVVHLTTRAALDNERDLVANMGKLTLDVEGLKQEASVKNNKIESQKTLIERLEVKNENLRTSHYNNKQFFKNEVTERDAKIFKLMTELNETKTSLHLAEKRAAQVANMGRLKERNQELERKLAMLATKSNGTGDTEAKAGGTHESPKRSNLTEPPRGVFISKEIQQDAVKCHKRRRTNSFGERKDYNGTKKLSSSP</sequence>
<evidence type="ECO:0000313" key="3">
    <source>
        <dbReference type="Proteomes" id="UP000799438"/>
    </source>
</evidence>
<protein>
    <submittedName>
        <fullName evidence="2">Uncharacterized protein</fullName>
    </submittedName>
</protein>
<reference evidence="2" key="1">
    <citation type="journal article" date="2020" name="Stud. Mycol.">
        <title>101 Dothideomycetes genomes: a test case for predicting lifestyles and emergence of pathogens.</title>
        <authorList>
            <person name="Haridas S."/>
            <person name="Albert R."/>
            <person name="Binder M."/>
            <person name="Bloem J."/>
            <person name="Labutti K."/>
            <person name="Salamov A."/>
            <person name="Andreopoulos B."/>
            <person name="Baker S."/>
            <person name="Barry K."/>
            <person name="Bills G."/>
            <person name="Bluhm B."/>
            <person name="Cannon C."/>
            <person name="Castanera R."/>
            <person name="Culley D."/>
            <person name="Daum C."/>
            <person name="Ezra D."/>
            <person name="Gonzalez J."/>
            <person name="Henrissat B."/>
            <person name="Kuo A."/>
            <person name="Liang C."/>
            <person name="Lipzen A."/>
            <person name="Lutzoni F."/>
            <person name="Magnuson J."/>
            <person name="Mondo S."/>
            <person name="Nolan M."/>
            <person name="Ohm R."/>
            <person name="Pangilinan J."/>
            <person name="Park H.-J."/>
            <person name="Ramirez L."/>
            <person name="Alfaro M."/>
            <person name="Sun H."/>
            <person name="Tritt A."/>
            <person name="Yoshinaga Y."/>
            <person name="Zwiers L.-H."/>
            <person name="Turgeon B."/>
            <person name="Goodwin S."/>
            <person name="Spatafora J."/>
            <person name="Crous P."/>
            <person name="Grigoriev I."/>
        </authorList>
    </citation>
    <scope>NUCLEOTIDE SEQUENCE</scope>
    <source>
        <strain evidence="2">CBS 121167</strain>
    </source>
</reference>
<proteinExistence type="predicted"/>
<keyword evidence="3" id="KW-1185">Reference proteome</keyword>
<organism evidence="2 3">
    <name type="scientific">Aplosporella prunicola CBS 121167</name>
    <dbReference type="NCBI Taxonomy" id="1176127"/>
    <lineage>
        <taxon>Eukaryota</taxon>
        <taxon>Fungi</taxon>
        <taxon>Dikarya</taxon>
        <taxon>Ascomycota</taxon>
        <taxon>Pezizomycotina</taxon>
        <taxon>Dothideomycetes</taxon>
        <taxon>Dothideomycetes incertae sedis</taxon>
        <taxon>Botryosphaeriales</taxon>
        <taxon>Aplosporellaceae</taxon>
        <taxon>Aplosporella</taxon>
    </lineage>
</organism>
<name>A0A6A6B8M4_9PEZI</name>
<dbReference type="RefSeq" id="XP_033396232.1">
    <property type="nucleotide sequence ID" value="XM_033542205.1"/>
</dbReference>